<accession>A0AAV3U959</accession>
<reference evidence="8" key="1">
    <citation type="journal article" date="2019" name="Int. J. Syst. Evol. Microbiol.">
        <title>The Global Catalogue of Microorganisms (GCM) 10K type strain sequencing project: providing services to taxonomists for standard genome sequencing and annotation.</title>
        <authorList>
            <consortium name="The Broad Institute Genomics Platform"/>
            <consortium name="The Broad Institute Genome Sequencing Center for Infectious Disease"/>
            <person name="Wu L."/>
            <person name="Ma J."/>
        </authorList>
    </citation>
    <scope>NUCLEOTIDE SEQUENCE [LARGE SCALE GENOMIC DNA]</scope>
    <source>
        <strain evidence="8">JCM 19134</strain>
    </source>
</reference>
<dbReference type="CDD" id="cd05466">
    <property type="entry name" value="PBP2_LTTR_substrate"/>
    <property type="match status" value="1"/>
</dbReference>
<name>A0AAV3U959_9ALTE</name>
<dbReference type="GO" id="GO:0003677">
    <property type="term" value="F:DNA binding"/>
    <property type="evidence" value="ECO:0007669"/>
    <property type="project" value="UniProtKB-KW"/>
</dbReference>
<evidence type="ECO:0000256" key="2">
    <source>
        <dbReference type="ARBA" id="ARBA00023015"/>
    </source>
</evidence>
<dbReference type="InterPro" id="IPR036390">
    <property type="entry name" value="WH_DNA-bd_sf"/>
</dbReference>
<dbReference type="SUPFAM" id="SSF46785">
    <property type="entry name" value="Winged helix' DNA-binding domain"/>
    <property type="match status" value="1"/>
</dbReference>
<comment type="similarity">
    <text evidence="1">Belongs to the LysR transcriptional regulatory family.</text>
</comment>
<dbReference type="InterPro" id="IPR005119">
    <property type="entry name" value="LysR_subst-bd"/>
</dbReference>
<keyword evidence="3" id="KW-0238">DNA-binding</keyword>
<feature type="domain" description="HTH lysR-type" evidence="6">
    <location>
        <begin position="2"/>
        <end position="59"/>
    </location>
</feature>
<proteinExistence type="inferred from homology"/>
<evidence type="ECO:0000256" key="1">
    <source>
        <dbReference type="ARBA" id="ARBA00009437"/>
    </source>
</evidence>
<dbReference type="Proteomes" id="UP001409585">
    <property type="component" value="Unassembled WGS sequence"/>
</dbReference>
<sequence>MIEIKRLRFFVQIAQDGSLSKAAETLQMAQPALSRQLNLLEEYLGFPLFIRTGRGMQITREGTLLLNSVAGPLREIELSVENIRSFMSWVEMPVSVGVHPWFGGVLTAPFLQAFETQLPKVNLRLQEGPAPALCDWLTQGKLDFALLDQACVNDVIRQRLVCQGPLMLVGDAKFLENTLGQAHSVNIEQLVNVPLILPCPHNGLRQQLTLAANVSRIELTLQFELDNLTGQLTLAAQQRGLCVLPEPLAQSALVNKSLQARLLEGDDLNFRLYLSSRGVSTVEDSVVGRADRLIENVVAGQFSGD</sequence>
<dbReference type="SUPFAM" id="SSF53850">
    <property type="entry name" value="Periplasmic binding protein-like II"/>
    <property type="match status" value="1"/>
</dbReference>
<keyword evidence="2" id="KW-0805">Transcription regulation</keyword>
<dbReference type="GO" id="GO:2000142">
    <property type="term" value="P:regulation of DNA-templated transcription initiation"/>
    <property type="evidence" value="ECO:0007669"/>
    <property type="project" value="TreeGrafter"/>
</dbReference>
<dbReference type="InterPro" id="IPR000847">
    <property type="entry name" value="LysR_HTH_N"/>
</dbReference>
<evidence type="ECO:0000256" key="4">
    <source>
        <dbReference type="ARBA" id="ARBA00023159"/>
    </source>
</evidence>
<dbReference type="Pfam" id="PF00126">
    <property type="entry name" value="HTH_1"/>
    <property type="match status" value="1"/>
</dbReference>
<dbReference type="AlphaFoldDB" id="A0AAV3U959"/>
<evidence type="ECO:0000256" key="3">
    <source>
        <dbReference type="ARBA" id="ARBA00023125"/>
    </source>
</evidence>
<protein>
    <submittedName>
        <fullName evidence="7">LysR substrate-binding domain-containing protein</fullName>
    </submittedName>
</protein>
<dbReference type="PROSITE" id="PS50931">
    <property type="entry name" value="HTH_LYSR"/>
    <property type="match status" value="1"/>
</dbReference>
<gene>
    <name evidence="7" type="ORF">GCM10025791_45030</name>
</gene>
<dbReference type="Gene3D" id="1.10.10.10">
    <property type="entry name" value="Winged helix-like DNA-binding domain superfamily/Winged helix DNA-binding domain"/>
    <property type="match status" value="1"/>
</dbReference>
<dbReference type="FunFam" id="1.10.10.10:FF:000001">
    <property type="entry name" value="LysR family transcriptional regulator"/>
    <property type="match status" value="1"/>
</dbReference>
<keyword evidence="8" id="KW-1185">Reference proteome</keyword>
<evidence type="ECO:0000256" key="5">
    <source>
        <dbReference type="ARBA" id="ARBA00023163"/>
    </source>
</evidence>
<dbReference type="PANTHER" id="PTHR30293:SF0">
    <property type="entry name" value="NITROGEN ASSIMILATION REGULATORY PROTEIN NAC"/>
    <property type="match status" value="1"/>
</dbReference>
<dbReference type="Pfam" id="PF03466">
    <property type="entry name" value="LysR_substrate"/>
    <property type="match status" value="1"/>
</dbReference>
<dbReference type="RefSeq" id="WP_345427591.1">
    <property type="nucleotide sequence ID" value="NZ_AP031496.1"/>
</dbReference>
<dbReference type="PANTHER" id="PTHR30293">
    <property type="entry name" value="TRANSCRIPTIONAL REGULATORY PROTEIN NAC-RELATED"/>
    <property type="match status" value="1"/>
</dbReference>
<evidence type="ECO:0000259" key="6">
    <source>
        <dbReference type="PROSITE" id="PS50931"/>
    </source>
</evidence>
<dbReference type="EMBL" id="BAABLX010000077">
    <property type="protein sequence ID" value="GAA4959104.1"/>
    <property type="molecule type" value="Genomic_DNA"/>
</dbReference>
<dbReference type="Gene3D" id="3.40.190.290">
    <property type="match status" value="1"/>
</dbReference>
<dbReference type="InterPro" id="IPR036388">
    <property type="entry name" value="WH-like_DNA-bd_sf"/>
</dbReference>
<evidence type="ECO:0000313" key="8">
    <source>
        <dbReference type="Proteomes" id="UP001409585"/>
    </source>
</evidence>
<evidence type="ECO:0000313" key="7">
    <source>
        <dbReference type="EMBL" id="GAA4959104.1"/>
    </source>
</evidence>
<dbReference type="GO" id="GO:0003700">
    <property type="term" value="F:DNA-binding transcription factor activity"/>
    <property type="evidence" value="ECO:0007669"/>
    <property type="project" value="InterPro"/>
</dbReference>
<dbReference type="PRINTS" id="PR00039">
    <property type="entry name" value="HTHLYSR"/>
</dbReference>
<organism evidence="7 8">
    <name type="scientific">Halioxenophilus aromaticivorans</name>
    <dbReference type="NCBI Taxonomy" id="1306992"/>
    <lineage>
        <taxon>Bacteria</taxon>
        <taxon>Pseudomonadati</taxon>
        <taxon>Pseudomonadota</taxon>
        <taxon>Gammaproteobacteria</taxon>
        <taxon>Alteromonadales</taxon>
        <taxon>Alteromonadaceae</taxon>
        <taxon>Halioxenophilus</taxon>
    </lineage>
</organism>
<comment type="caution">
    <text evidence="7">The sequence shown here is derived from an EMBL/GenBank/DDBJ whole genome shotgun (WGS) entry which is preliminary data.</text>
</comment>
<keyword evidence="4" id="KW-0010">Activator</keyword>
<keyword evidence="5" id="KW-0804">Transcription</keyword>